<accession>A0A0J5YQI1</accession>
<dbReference type="InterPro" id="IPR036397">
    <property type="entry name" value="RNaseH_sf"/>
</dbReference>
<dbReference type="PANTHER" id="PTHR46889:SF4">
    <property type="entry name" value="TRANSPOSASE INSO FOR INSERTION SEQUENCE ELEMENT IS911B-RELATED"/>
    <property type="match status" value="1"/>
</dbReference>
<sequence>MPRCYAWLPIVGETGNSRRQHGIGSTLTHRLTVAPNLLDRRFDGWRPNQAWVSDINFVRTDEGWLYLAAILDLTSRRIVGWSMSERINADLVCQALRSACWQRKPPPGLLLHSDRGAQGGFNRS</sequence>
<dbReference type="GO" id="GO:0003676">
    <property type="term" value="F:nucleic acid binding"/>
    <property type="evidence" value="ECO:0007669"/>
    <property type="project" value="InterPro"/>
</dbReference>
<dbReference type="PATRIC" id="fig|292.27.peg.998"/>
<dbReference type="InterPro" id="IPR050900">
    <property type="entry name" value="Transposase_IS3/IS150/IS904"/>
</dbReference>
<dbReference type="Pfam" id="PF00665">
    <property type="entry name" value="rve"/>
    <property type="match status" value="1"/>
</dbReference>
<feature type="non-terminal residue" evidence="2">
    <location>
        <position position="124"/>
    </location>
</feature>
<dbReference type="PROSITE" id="PS50994">
    <property type="entry name" value="INTEGRASE"/>
    <property type="match status" value="1"/>
</dbReference>
<evidence type="ECO:0000313" key="2">
    <source>
        <dbReference type="EMBL" id="KML39678.1"/>
    </source>
</evidence>
<comment type="caution">
    <text evidence="2">The sequence shown here is derived from an EMBL/GenBank/DDBJ whole genome shotgun (WGS) entry which is preliminary data.</text>
</comment>
<dbReference type="Gene3D" id="3.30.420.10">
    <property type="entry name" value="Ribonuclease H-like superfamily/Ribonuclease H"/>
    <property type="match status" value="1"/>
</dbReference>
<dbReference type="SUPFAM" id="SSF53098">
    <property type="entry name" value="Ribonuclease H-like"/>
    <property type="match status" value="1"/>
</dbReference>
<dbReference type="InterPro" id="IPR012337">
    <property type="entry name" value="RNaseH-like_sf"/>
</dbReference>
<name>A0A0J5YQI1_BURCE</name>
<dbReference type="GO" id="GO:0015074">
    <property type="term" value="P:DNA integration"/>
    <property type="evidence" value="ECO:0007669"/>
    <property type="project" value="InterPro"/>
</dbReference>
<evidence type="ECO:0000259" key="1">
    <source>
        <dbReference type="PROSITE" id="PS50994"/>
    </source>
</evidence>
<dbReference type="InterPro" id="IPR001584">
    <property type="entry name" value="Integrase_cat-core"/>
</dbReference>
<organism evidence="2 3">
    <name type="scientific">Burkholderia cepacia</name>
    <name type="common">Pseudomonas cepacia</name>
    <dbReference type="NCBI Taxonomy" id="292"/>
    <lineage>
        <taxon>Bacteria</taxon>
        <taxon>Pseudomonadati</taxon>
        <taxon>Pseudomonadota</taxon>
        <taxon>Betaproteobacteria</taxon>
        <taxon>Burkholderiales</taxon>
        <taxon>Burkholderiaceae</taxon>
        <taxon>Burkholderia</taxon>
        <taxon>Burkholderia cepacia complex</taxon>
    </lineage>
</organism>
<evidence type="ECO:0000313" key="3">
    <source>
        <dbReference type="Proteomes" id="UP000036338"/>
    </source>
</evidence>
<reference evidence="2 3" key="1">
    <citation type="submission" date="2015-05" db="EMBL/GenBank/DDBJ databases">
        <title>Draft genome of Burkholderia cepacia LK29.</title>
        <authorList>
            <person name="Chan X.Y."/>
        </authorList>
    </citation>
    <scope>NUCLEOTIDE SEQUENCE [LARGE SCALE GENOMIC DNA]</scope>
    <source>
        <strain evidence="2 3">LK29</strain>
    </source>
</reference>
<dbReference type="EMBL" id="LDWR01000125">
    <property type="protein sequence ID" value="KML39678.1"/>
    <property type="molecule type" value="Genomic_DNA"/>
</dbReference>
<dbReference type="AlphaFoldDB" id="A0A0J5YQI1"/>
<proteinExistence type="predicted"/>
<gene>
    <name evidence="2" type="ORF">VL15_38345</name>
</gene>
<dbReference type="Proteomes" id="UP000036338">
    <property type="component" value="Unassembled WGS sequence"/>
</dbReference>
<protein>
    <submittedName>
        <fullName evidence="2">Integrase</fullName>
    </submittedName>
</protein>
<feature type="domain" description="Integrase catalytic" evidence="1">
    <location>
        <begin position="43"/>
        <end position="124"/>
    </location>
</feature>
<dbReference type="PANTHER" id="PTHR46889">
    <property type="entry name" value="TRANSPOSASE INSF FOR INSERTION SEQUENCE IS3B-RELATED"/>
    <property type="match status" value="1"/>
</dbReference>